<dbReference type="AlphaFoldDB" id="A0A0F3NDZ2"/>
<dbReference type="EMBL" id="LANU01000001">
    <property type="protein sequence ID" value="KJV65976.1"/>
    <property type="molecule type" value="Genomic_DNA"/>
</dbReference>
<dbReference type="RefSeq" id="WP_045804558.1">
    <property type="nucleotide sequence ID" value="NZ_LANU01000001.1"/>
</dbReference>
<gene>
    <name evidence="1" type="ORF">EMUCRT_0161</name>
</gene>
<name>A0A0F3NDZ2_9RICK</name>
<dbReference type="Pfam" id="PF11224">
    <property type="entry name" value="DUF3023"/>
    <property type="match status" value="1"/>
</dbReference>
<dbReference type="Proteomes" id="UP000033546">
    <property type="component" value="Unassembled WGS sequence"/>
</dbReference>
<evidence type="ECO:0000313" key="2">
    <source>
        <dbReference type="Proteomes" id="UP000033546"/>
    </source>
</evidence>
<dbReference type="InterPro" id="IPR021387">
    <property type="entry name" value="DUF3023"/>
</dbReference>
<comment type="caution">
    <text evidence="1">The sequence shown here is derived from an EMBL/GenBank/DDBJ whole genome shotgun (WGS) entry which is preliminary data.</text>
</comment>
<protein>
    <submittedName>
        <fullName evidence="1">Uncharacterized protein</fullName>
    </submittedName>
</protein>
<dbReference type="PATRIC" id="fig|1359167.3.peg.157"/>
<evidence type="ECO:0000313" key="1">
    <source>
        <dbReference type="EMBL" id="KJV65976.1"/>
    </source>
</evidence>
<proteinExistence type="predicted"/>
<organism evidence="1 2">
    <name type="scientific">Ehrlichia cf. muris str. EmCRT</name>
    <dbReference type="NCBI Taxonomy" id="1359167"/>
    <lineage>
        <taxon>Bacteria</taxon>
        <taxon>Pseudomonadati</taxon>
        <taxon>Pseudomonadota</taxon>
        <taxon>Alphaproteobacteria</taxon>
        <taxon>Rickettsiales</taxon>
        <taxon>Anaplasmataceae</taxon>
        <taxon>Ehrlichia</taxon>
    </lineage>
</organism>
<accession>A0A0F3NDZ2</accession>
<reference evidence="1 2" key="1">
    <citation type="submission" date="2015-02" db="EMBL/GenBank/DDBJ databases">
        <title>Genome Sequencing of Rickettsiales.</title>
        <authorList>
            <person name="Daugherty S.C."/>
            <person name="Su Q."/>
            <person name="Abolude K."/>
            <person name="Beier-Sexton M."/>
            <person name="Carlyon J.A."/>
            <person name="Carter R."/>
            <person name="Day N.P."/>
            <person name="Dumler S.J."/>
            <person name="Dyachenko V."/>
            <person name="Godinez A."/>
            <person name="Kurtti T.J."/>
            <person name="Lichay M."/>
            <person name="Mullins K.E."/>
            <person name="Ott S."/>
            <person name="Pappas-Brown V."/>
            <person name="Paris D.H."/>
            <person name="Patel P."/>
            <person name="Richards A.L."/>
            <person name="Sadzewicz L."/>
            <person name="Sears K."/>
            <person name="Seidman D."/>
            <person name="Sengamalay N."/>
            <person name="Stenos J."/>
            <person name="Tallon L.J."/>
            <person name="Vincent G."/>
            <person name="Fraser C.M."/>
            <person name="Munderloh U."/>
            <person name="Dunning-Hotopp J.C."/>
        </authorList>
    </citation>
    <scope>NUCLEOTIDE SEQUENCE [LARGE SCALE GENOMIC DNA]</scope>
    <source>
        <strain evidence="1 2">EmCRT</strain>
    </source>
</reference>
<sequence length="286" mass="32730">MLGSECLEKRRSYNEILCRKLASASSGLEVSSACVIGNTGPRGKMLVRLTQDHKGKDLTVPNTGDTLFLMKGRIPSEAIRQDSELRALVGRRNMGPFTCSAAFHVYFRVNKYNLERFMRHVHARLVNPQGLLRKKRLICFNLNTYGDFILCRVPGGPYDKVFNARYDLENFSDLDADFIVDKRKPDDSSCCQSCFPKGEKESQGNTDEEQAAKESLVKVLNIDYEMQCAVESQPFLEERRRAQERERSEQRYQLGMEVITELMHLSISSGIELPQQRPYGRSRRCL</sequence>